<dbReference type="SUPFAM" id="SSF55785">
    <property type="entry name" value="PYP-like sensor domain (PAS domain)"/>
    <property type="match status" value="3"/>
</dbReference>
<evidence type="ECO:0000259" key="9">
    <source>
        <dbReference type="PROSITE" id="PS50110"/>
    </source>
</evidence>
<comment type="catalytic activity">
    <reaction evidence="1">
        <text>ATP + protein L-histidine = ADP + protein N-phospho-L-histidine.</text>
        <dbReference type="EC" id="2.7.13.3"/>
    </reaction>
</comment>
<evidence type="ECO:0000256" key="3">
    <source>
        <dbReference type="ARBA" id="ARBA00022553"/>
    </source>
</evidence>
<dbReference type="InterPro" id="IPR000014">
    <property type="entry name" value="PAS"/>
</dbReference>
<dbReference type="GO" id="GO:0000155">
    <property type="term" value="F:phosphorelay sensor kinase activity"/>
    <property type="evidence" value="ECO:0007669"/>
    <property type="project" value="InterPro"/>
</dbReference>
<dbReference type="InterPro" id="IPR001610">
    <property type="entry name" value="PAC"/>
</dbReference>
<dbReference type="PROSITE" id="PS50109">
    <property type="entry name" value="HIS_KIN"/>
    <property type="match status" value="1"/>
</dbReference>
<keyword evidence="13" id="KW-1185">Reference proteome</keyword>
<feature type="domain" description="Histidine kinase" evidence="8">
    <location>
        <begin position="532"/>
        <end position="720"/>
    </location>
</feature>
<dbReference type="InterPro" id="IPR000700">
    <property type="entry name" value="PAS-assoc_C"/>
</dbReference>
<dbReference type="EC" id="2.7.13.3" evidence="2"/>
<dbReference type="InterPro" id="IPR011006">
    <property type="entry name" value="CheY-like_superfamily"/>
</dbReference>
<keyword evidence="4" id="KW-0808">Transferase</keyword>
<dbReference type="Pfam" id="PF08448">
    <property type="entry name" value="PAS_4"/>
    <property type="match status" value="2"/>
</dbReference>
<organism evidence="12 13">
    <name type="scientific">Haloarcula amylolytica JCM 13557</name>
    <dbReference type="NCBI Taxonomy" id="1227452"/>
    <lineage>
        <taxon>Archaea</taxon>
        <taxon>Methanobacteriati</taxon>
        <taxon>Methanobacteriota</taxon>
        <taxon>Stenosarchaea group</taxon>
        <taxon>Halobacteria</taxon>
        <taxon>Halobacteriales</taxon>
        <taxon>Haloarculaceae</taxon>
        <taxon>Haloarcula</taxon>
    </lineage>
</organism>
<dbReference type="Gene3D" id="3.30.565.10">
    <property type="entry name" value="Histidine kinase-like ATPase, C-terminal domain"/>
    <property type="match status" value="1"/>
</dbReference>
<dbReference type="InterPro" id="IPR003661">
    <property type="entry name" value="HisK_dim/P_dom"/>
</dbReference>
<dbReference type="SMART" id="SM00387">
    <property type="entry name" value="HATPase_c"/>
    <property type="match status" value="1"/>
</dbReference>
<feature type="domain" description="PAC" evidence="11">
    <location>
        <begin position="345"/>
        <end position="398"/>
    </location>
</feature>
<dbReference type="SMART" id="SM00388">
    <property type="entry name" value="HisKA"/>
    <property type="match status" value="1"/>
</dbReference>
<dbReference type="EMBL" id="AOLW01000019">
    <property type="protein sequence ID" value="EMA21145.1"/>
    <property type="molecule type" value="Genomic_DNA"/>
</dbReference>
<accession>M0KMX5</accession>
<evidence type="ECO:0000313" key="12">
    <source>
        <dbReference type="EMBL" id="EMA21145.1"/>
    </source>
</evidence>
<dbReference type="PANTHER" id="PTHR43304">
    <property type="entry name" value="PHYTOCHROME-LIKE PROTEIN CPH1"/>
    <property type="match status" value="1"/>
</dbReference>
<dbReference type="SMART" id="SM00448">
    <property type="entry name" value="REC"/>
    <property type="match status" value="1"/>
</dbReference>
<dbReference type="SUPFAM" id="SSF52172">
    <property type="entry name" value="CheY-like"/>
    <property type="match status" value="1"/>
</dbReference>
<evidence type="ECO:0000256" key="1">
    <source>
        <dbReference type="ARBA" id="ARBA00000085"/>
    </source>
</evidence>
<dbReference type="InterPro" id="IPR052162">
    <property type="entry name" value="Sensor_kinase/Photoreceptor"/>
</dbReference>
<evidence type="ECO:0000256" key="5">
    <source>
        <dbReference type="ARBA" id="ARBA00022777"/>
    </source>
</evidence>
<reference evidence="12 13" key="1">
    <citation type="journal article" date="2014" name="PLoS Genet.">
        <title>Phylogenetically driven sequencing of extremely halophilic archaea reveals strategies for static and dynamic osmo-response.</title>
        <authorList>
            <person name="Becker E.A."/>
            <person name="Seitzer P.M."/>
            <person name="Tritt A."/>
            <person name="Larsen D."/>
            <person name="Krusor M."/>
            <person name="Yao A.I."/>
            <person name="Wu D."/>
            <person name="Madern D."/>
            <person name="Eisen J.A."/>
            <person name="Darling A.E."/>
            <person name="Facciotti M.T."/>
        </authorList>
    </citation>
    <scope>NUCLEOTIDE SEQUENCE [LARGE SCALE GENOMIC DNA]</scope>
    <source>
        <strain evidence="12 13">JCM 13557</strain>
    </source>
</reference>
<dbReference type="PROSITE" id="PS50113">
    <property type="entry name" value="PAC"/>
    <property type="match status" value="2"/>
</dbReference>
<dbReference type="Gene3D" id="3.40.50.2300">
    <property type="match status" value="1"/>
</dbReference>
<dbReference type="SUPFAM" id="SSF55874">
    <property type="entry name" value="ATPase domain of HSP90 chaperone/DNA topoisomerase II/histidine kinase"/>
    <property type="match status" value="1"/>
</dbReference>
<evidence type="ECO:0000256" key="6">
    <source>
        <dbReference type="PROSITE-ProRule" id="PRU00169"/>
    </source>
</evidence>
<dbReference type="RefSeq" id="WP_008310353.1">
    <property type="nucleotide sequence ID" value="NZ_AOLW01000019.1"/>
</dbReference>
<feature type="domain" description="PAS" evidence="10">
    <location>
        <begin position="274"/>
        <end position="340"/>
    </location>
</feature>
<proteinExistence type="predicted"/>
<feature type="domain" description="Response regulatory" evidence="9">
    <location>
        <begin position="14"/>
        <end position="130"/>
    </location>
</feature>
<dbReference type="InterPro" id="IPR013656">
    <property type="entry name" value="PAS_4"/>
</dbReference>
<dbReference type="InterPro" id="IPR035965">
    <property type="entry name" value="PAS-like_dom_sf"/>
</dbReference>
<dbReference type="Pfam" id="PF00512">
    <property type="entry name" value="HisKA"/>
    <property type="match status" value="1"/>
</dbReference>
<dbReference type="InterPro" id="IPR036097">
    <property type="entry name" value="HisK_dim/P_sf"/>
</dbReference>
<evidence type="ECO:0000259" key="11">
    <source>
        <dbReference type="PROSITE" id="PS50113"/>
    </source>
</evidence>
<dbReference type="Pfam" id="PF02518">
    <property type="entry name" value="HATPase_c"/>
    <property type="match status" value="1"/>
</dbReference>
<dbReference type="SMART" id="SM00086">
    <property type="entry name" value="PAC"/>
    <property type="match status" value="3"/>
</dbReference>
<dbReference type="CDD" id="cd00075">
    <property type="entry name" value="HATPase"/>
    <property type="match status" value="1"/>
</dbReference>
<dbReference type="PATRIC" id="fig|1227452.3.peg.2207"/>
<evidence type="ECO:0000313" key="13">
    <source>
        <dbReference type="Proteomes" id="UP000011623"/>
    </source>
</evidence>
<dbReference type="PROSITE" id="PS50112">
    <property type="entry name" value="PAS"/>
    <property type="match status" value="2"/>
</dbReference>
<dbReference type="InterPro" id="IPR036890">
    <property type="entry name" value="HATPase_C_sf"/>
</dbReference>
<dbReference type="InterPro" id="IPR005467">
    <property type="entry name" value="His_kinase_dom"/>
</dbReference>
<feature type="domain" description="PAC" evidence="11">
    <location>
        <begin position="471"/>
        <end position="521"/>
    </location>
</feature>
<keyword evidence="5" id="KW-0418">Kinase</keyword>
<feature type="domain" description="PAS" evidence="10">
    <location>
        <begin position="399"/>
        <end position="449"/>
    </location>
</feature>
<dbReference type="Pfam" id="PF00072">
    <property type="entry name" value="Response_reg"/>
    <property type="match status" value="1"/>
</dbReference>
<feature type="modified residue" description="4-aspartylphosphate" evidence="6">
    <location>
        <position position="65"/>
    </location>
</feature>
<dbReference type="AlphaFoldDB" id="M0KMX5"/>
<gene>
    <name evidence="12" type="ORF">C442_11036</name>
</gene>
<dbReference type="Gene3D" id="1.10.287.130">
    <property type="match status" value="1"/>
</dbReference>
<comment type="caution">
    <text evidence="12">The sequence shown here is derived from an EMBL/GenBank/DDBJ whole genome shotgun (WGS) entry which is preliminary data.</text>
</comment>
<dbReference type="InterPro" id="IPR003594">
    <property type="entry name" value="HATPase_dom"/>
</dbReference>
<dbReference type="SMART" id="SM00091">
    <property type="entry name" value="PAS"/>
    <property type="match status" value="3"/>
</dbReference>
<sequence length="727" mass="81247">MTSETAVNGDDRVQVLYVGTDSDDAETLSTALERENGRFMVETVRTAPEAVARLADDTVDCLVSDYDLPEQNGIGLLETVRDEHPTLPFIIYTAQGSEAVASEAISAGVTDYLRKEPGTEQHVELTNRIFDAVDHSRSQQAVSERNRALRSYERMVNSMQEAACIYDAEGRFEIVNETIAEWYDTTRAALEGQTSRLVPRIRAEGETDRYQELLDGTREQLSGEIEAEFPGHGHAVVAYQLTPLVVDGVIDGIVGVARDVTDRKEREQKLLRNKRAIDEAPVGVVITDPGQTDNPLIYANDHYRDLTGYSLPELLGKNCRMLQGENTDPESVATMRDAIDAEERVTVELRNYRKDGTEFWNRVRIAPVRDDDDGTVVNYVGFQQDITERKRREKRLEETSSRLEALFENSPDMIDVLDADGTICDVNQRFCAELGYDESEVLGRSIWEFDLTFDAEDVQTQLSGFSVDERRKFEGLYERRDGSTMPVEVHLLRLSLDGEDRFLAISRDITERKEREQELEQQNEQLEQFASVVSHDLRNPLTVARGRLELLREESDSEHIDAIDGAHQRMDTLIDDLLTLARDGTSPASPVMVDLEPFVQTCWQNVDTKAATLRTDIARPIRADESRLRQLFENLVRNAVEHGGDDVTVTVGELADGFYVADDGPGIPVADRGDAFDAGYSTAAEGTGFGLSIVKQVADAHGWTVRIESGADGGARFEFTDVDTVSE</sequence>
<keyword evidence="3 6" id="KW-0597">Phosphoprotein</keyword>
<evidence type="ECO:0000256" key="7">
    <source>
        <dbReference type="SAM" id="Coils"/>
    </source>
</evidence>
<protein>
    <recommendedName>
        <fullName evidence="2">histidine kinase</fullName>
        <ecNumber evidence="2">2.7.13.3</ecNumber>
    </recommendedName>
</protein>
<dbReference type="SUPFAM" id="SSF47384">
    <property type="entry name" value="Homodimeric domain of signal transducing histidine kinase"/>
    <property type="match status" value="1"/>
</dbReference>
<dbReference type="NCBIfam" id="TIGR00229">
    <property type="entry name" value="sensory_box"/>
    <property type="match status" value="3"/>
</dbReference>
<dbReference type="CDD" id="cd00156">
    <property type="entry name" value="REC"/>
    <property type="match status" value="1"/>
</dbReference>
<evidence type="ECO:0000256" key="4">
    <source>
        <dbReference type="ARBA" id="ARBA00022679"/>
    </source>
</evidence>
<keyword evidence="7" id="KW-0175">Coiled coil</keyword>
<dbReference type="Pfam" id="PF13426">
    <property type="entry name" value="PAS_9"/>
    <property type="match status" value="1"/>
</dbReference>
<dbReference type="Gene3D" id="3.30.450.20">
    <property type="entry name" value="PAS domain"/>
    <property type="match status" value="3"/>
</dbReference>
<evidence type="ECO:0000259" key="8">
    <source>
        <dbReference type="PROSITE" id="PS50109"/>
    </source>
</evidence>
<name>M0KMX5_9EURY</name>
<dbReference type="InterPro" id="IPR001789">
    <property type="entry name" value="Sig_transdc_resp-reg_receiver"/>
</dbReference>
<dbReference type="CDD" id="cd00082">
    <property type="entry name" value="HisKA"/>
    <property type="match status" value="1"/>
</dbReference>
<dbReference type="CDD" id="cd00130">
    <property type="entry name" value="PAS"/>
    <property type="match status" value="2"/>
</dbReference>
<feature type="coiled-coil region" evidence="7">
    <location>
        <begin position="505"/>
        <end position="532"/>
    </location>
</feature>
<dbReference type="Proteomes" id="UP000011623">
    <property type="component" value="Unassembled WGS sequence"/>
</dbReference>
<dbReference type="PANTHER" id="PTHR43304:SF1">
    <property type="entry name" value="PAC DOMAIN-CONTAINING PROTEIN"/>
    <property type="match status" value="1"/>
</dbReference>
<evidence type="ECO:0000259" key="10">
    <source>
        <dbReference type="PROSITE" id="PS50112"/>
    </source>
</evidence>
<dbReference type="PROSITE" id="PS50110">
    <property type="entry name" value="RESPONSE_REGULATORY"/>
    <property type="match status" value="1"/>
</dbReference>
<evidence type="ECO:0000256" key="2">
    <source>
        <dbReference type="ARBA" id="ARBA00012438"/>
    </source>
</evidence>